<dbReference type="OrthoDB" id="6382474at2"/>
<comment type="caution">
    <text evidence="3">The sequence shown here is derived from an EMBL/GenBank/DDBJ whole genome shotgun (WGS) entry which is preliminary data.</text>
</comment>
<name>W7QIC0_9ALTE</name>
<dbReference type="EMBL" id="ARZY01000004">
    <property type="protein sequence ID" value="EWH11591.1"/>
    <property type="molecule type" value="Genomic_DNA"/>
</dbReference>
<evidence type="ECO:0000256" key="1">
    <source>
        <dbReference type="PROSITE-ProRule" id="PRU00339"/>
    </source>
</evidence>
<keyword evidence="4" id="KW-1185">Reference proteome</keyword>
<keyword evidence="1" id="KW-0802">TPR repeat</keyword>
<evidence type="ECO:0000256" key="2">
    <source>
        <dbReference type="SAM" id="SignalP"/>
    </source>
</evidence>
<protein>
    <submittedName>
        <fullName evidence="3">Uncharacterized protein</fullName>
    </submittedName>
</protein>
<reference evidence="3 4" key="1">
    <citation type="journal article" date="2014" name="Genome Announc.">
        <title>Draft Genome Sequence of the Agar-Degrading Bacterium Catenovulum sp. Strain DS-2, Isolated from Intestines of Haliotis diversicolor.</title>
        <authorList>
            <person name="Shan D."/>
            <person name="Li X."/>
            <person name="Gu Z."/>
            <person name="Wei G."/>
            <person name="Gao Z."/>
            <person name="Shao Z."/>
        </authorList>
    </citation>
    <scope>NUCLEOTIDE SEQUENCE [LARGE SCALE GENOMIC DNA]</scope>
    <source>
        <strain evidence="3 4">DS-2</strain>
    </source>
</reference>
<evidence type="ECO:0000313" key="3">
    <source>
        <dbReference type="EMBL" id="EWH11591.1"/>
    </source>
</evidence>
<dbReference type="InterPro" id="IPR019734">
    <property type="entry name" value="TPR_rpt"/>
</dbReference>
<organism evidence="3 4">
    <name type="scientific">Catenovulum agarivorans DS-2</name>
    <dbReference type="NCBI Taxonomy" id="1328313"/>
    <lineage>
        <taxon>Bacteria</taxon>
        <taxon>Pseudomonadati</taxon>
        <taxon>Pseudomonadota</taxon>
        <taxon>Gammaproteobacteria</taxon>
        <taxon>Alteromonadales</taxon>
        <taxon>Alteromonadaceae</taxon>
        <taxon>Catenovulum</taxon>
    </lineage>
</organism>
<dbReference type="RefSeq" id="WP_035013295.1">
    <property type="nucleotide sequence ID" value="NZ_ARZY01000004.1"/>
</dbReference>
<dbReference type="Gene3D" id="1.25.40.10">
    <property type="entry name" value="Tetratricopeptide repeat domain"/>
    <property type="match status" value="1"/>
</dbReference>
<dbReference type="InterPro" id="IPR011990">
    <property type="entry name" value="TPR-like_helical_dom_sf"/>
</dbReference>
<dbReference type="AlphaFoldDB" id="W7QIC0"/>
<evidence type="ECO:0000313" key="4">
    <source>
        <dbReference type="Proteomes" id="UP000019276"/>
    </source>
</evidence>
<dbReference type="SUPFAM" id="SSF48452">
    <property type="entry name" value="TPR-like"/>
    <property type="match status" value="1"/>
</dbReference>
<feature type="chain" id="PRO_5004898269" evidence="2">
    <location>
        <begin position="20"/>
        <end position="239"/>
    </location>
</feature>
<dbReference type="PROSITE" id="PS50005">
    <property type="entry name" value="TPR"/>
    <property type="match status" value="1"/>
</dbReference>
<proteinExistence type="predicted"/>
<feature type="signal peptide" evidence="2">
    <location>
        <begin position="1"/>
        <end position="19"/>
    </location>
</feature>
<sequence length="239" mass="27520">MIYRIICLLWVFVSVSANAQATVDEKYLKSEKRVVVQAQKYIEAGEFEKAQALTAQALKRYADNDMIYALQGEALYLAKKFEPAEARFMQALNLNPLNTVAKKYIEEIRTTSELSESVLSQEWKSVARDKIGDFIVLVIGIWLGTTLNSIGARVARWRFRVHSKKLFLANDFDDFADLLEIQLSSNELKPLRESMAFMLRHKTLEESIAILEEYVNRPDHLETFVRMLKSDAKRMAEES</sequence>
<dbReference type="STRING" id="1328313.DS2_03745"/>
<accession>W7QIC0</accession>
<keyword evidence="2" id="KW-0732">Signal</keyword>
<dbReference type="Proteomes" id="UP000019276">
    <property type="component" value="Unassembled WGS sequence"/>
</dbReference>
<feature type="repeat" description="TPR" evidence="1">
    <location>
        <begin position="65"/>
        <end position="98"/>
    </location>
</feature>
<gene>
    <name evidence="3" type="ORF">DS2_03745</name>
</gene>